<dbReference type="GO" id="GO:0003676">
    <property type="term" value="F:nucleic acid binding"/>
    <property type="evidence" value="ECO:0007669"/>
    <property type="project" value="InterPro"/>
</dbReference>
<reference evidence="1" key="1">
    <citation type="submission" date="2013-12" db="EMBL/GenBank/DDBJ databases">
        <title>The Genome Sequence of Aphanomyces invadans NJM9701.</title>
        <authorList>
            <consortium name="The Broad Institute Genomics Platform"/>
            <person name="Russ C."/>
            <person name="Tyler B."/>
            <person name="van West P."/>
            <person name="Dieguez-Uribeondo J."/>
            <person name="Young S.K."/>
            <person name="Zeng Q."/>
            <person name="Gargeya S."/>
            <person name="Fitzgerald M."/>
            <person name="Abouelleil A."/>
            <person name="Alvarado L."/>
            <person name="Chapman S.B."/>
            <person name="Gainer-Dewar J."/>
            <person name="Goldberg J."/>
            <person name="Griggs A."/>
            <person name="Gujja S."/>
            <person name="Hansen M."/>
            <person name="Howarth C."/>
            <person name="Imamovic A."/>
            <person name="Ireland A."/>
            <person name="Larimer J."/>
            <person name="McCowan C."/>
            <person name="Murphy C."/>
            <person name="Pearson M."/>
            <person name="Poon T.W."/>
            <person name="Priest M."/>
            <person name="Roberts A."/>
            <person name="Saif S."/>
            <person name="Shea T."/>
            <person name="Sykes S."/>
            <person name="Wortman J."/>
            <person name="Nusbaum C."/>
            <person name="Birren B."/>
        </authorList>
    </citation>
    <scope>NUCLEOTIDE SEQUENCE [LARGE SCALE GENOMIC DNA]</scope>
    <source>
        <strain evidence="1">NJM9701</strain>
    </source>
</reference>
<dbReference type="AlphaFoldDB" id="A0A024TAM7"/>
<gene>
    <name evidence="1" type="ORF">H310_14200</name>
</gene>
<dbReference type="RefSeq" id="XP_008880231.1">
    <property type="nucleotide sequence ID" value="XM_008882009.1"/>
</dbReference>
<dbReference type="InterPro" id="IPR036397">
    <property type="entry name" value="RNaseH_sf"/>
</dbReference>
<name>A0A024TAM7_9STRA</name>
<dbReference type="EMBL" id="KI914013">
    <property type="protein sequence ID" value="ETV91200.1"/>
    <property type="molecule type" value="Genomic_DNA"/>
</dbReference>
<proteinExistence type="predicted"/>
<sequence>MQAEYGEEDCCENQHQSSKGTLIATPVAVTRPIYKTYAFGQCHTSDIKSADQMVKIIKLQEDNAGPYLPVDDVDVVSPEHSNDFSIEVVCQPAKSPDCNVLDLDFLPKLERVGRLPENPESDPAIVVVVHAFLEEHEDDLAVVQSEMTREEDEVALCYEMEEMHIGSEDHS</sequence>
<dbReference type="GeneID" id="20091250"/>
<accession>A0A024TAM7</accession>
<evidence type="ECO:0000313" key="1">
    <source>
        <dbReference type="EMBL" id="ETV91200.1"/>
    </source>
</evidence>
<dbReference type="VEuPathDB" id="FungiDB:H310_14200"/>
<protein>
    <submittedName>
        <fullName evidence="1">Uncharacterized protein</fullName>
    </submittedName>
</protein>
<organism evidence="1">
    <name type="scientific">Aphanomyces invadans</name>
    <dbReference type="NCBI Taxonomy" id="157072"/>
    <lineage>
        <taxon>Eukaryota</taxon>
        <taxon>Sar</taxon>
        <taxon>Stramenopiles</taxon>
        <taxon>Oomycota</taxon>
        <taxon>Saprolegniomycetes</taxon>
        <taxon>Saprolegniales</taxon>
        <taxon>Verrucalvaceae</taxon>
        <taxon>Aphanomyces</taxon>
    </lineage>
</organism>
<dbReference type="Gene3D" id="3.30.420.10">
    <property type="entry name" value="Ribonuclease H-like superfamily/Ribonuclease H"/>
    <property type="match status" value="1"/>
</dbReference>